<evidence type="ECO:0000313" key="10">
    <source>
        <dbReference type="EMBL" id="CDZ84543.1"/>
    </source>
</evidence>
<dbReference type="EMBL" id="RKIT01000002">
    <property type="protein sequence ID" value="RSC19436.1"/>
    <property type="molecule type" value="Genomic_DNA"/>
</dbReference>
<evidence type="ECO:0000256" key="3">
    <source>
        <dbReference type="ARBA" id="ARBA00022491"/>
    </source>
</evidence>
<sequence>MKVVANQYNLATAINKSSAAEQTRTVAQEGTKIERSAAIDPVLGDAQTQLSALPEVDMARVAEMKDAISSGKIAVNLDSLTDAMQKYFQR</sequence>
<feature type="domain" description="Anti-sigma-28 factor FlgM C-terminal" evidence="9">
    <location>
        <begin position="45"/>
        <end position="84"/>
    </location>
</feature>
<evidence type="ECO:0000256" key="2">
    <source>
        <dbReference type="ARBA" id="ARBA00017823"/>
    </source>
</evidence>
<evidence type="ECO:0000313" key="13">
    <source>
        <dbReference type="EMBL" id="VEB93547.1"/>
    </source>
</evidence>
<keyword evidence="11" id="KW-0966">Cell projection</keyword>
<dbReference type="Proteomes" id="UP000282299">
    <property type="component" value="Unassembled WGS sequence"/>
</dbReference>
<reference evidence="11" key="5">
    <citation type="submission" date="2020-11" db="EMBL/GenBank/DDBJ databases">
        <title>Enhanced detection system for hospital associated transmission using whole genome sequencing surveillance.</title>
        <authorList>
            <person name="Harrison L.H."/>
            <person name="Van Tyne D."/>
            <person name="Marsh J.W."/>
            <person name="Griffith M.P."/>
            <person name="Snyder D.J."/>
            <person name="Cooper V.S."/>
            <person name="Mustapha M."/>
        </authorList>
    </citation>
    <scope>NUCLEOTIDE SEQUENCE</scope>
    <source>
        <strain evidence="11">CB00014</strain>
    </source>
</reference>
<dbReference type="Pfam" id="PF04316">
    <property type="entry name" value="FlgM"/>
    <property type="match status" value="1"/>
</dbReference>
<comment type="similarity">
    <text evidence="1">Belongs to the FlgM family.</text>
</comment>
<protein>
    <recommendedName>
        <fullName evidence="2">Negative regulator of flagellin synthesis</fullName>
    </recommendedName>
    <alternativeName>
        <fullName evidence="8">Anti-sigma-28 factor</fullName>
    </alternativeName>
</protein>
<evidence type="ECO:0000256" key="6">
    <source>
        <dbReference type="ARBA" id="ARBA00023163"/>
    </source>
</evidence>
<evidence type="ECO:0000256" key="5">
    <source>
        <dbReference type="ARBA" id="ARBA00023015"/>
    </source>
</evidence>
<organism evidence="10">
    <name type="scientific">Citrobacter koseri</name>
    <name type="common">Citrobacter diversus</name>
    <dbReference type="NCBI Taxonomy" id="545"/>
    <lineage>
        <taxon>Bacteria</taxon>
        <taxon>Pseudomonadati</taxon>
        <taxon>Pseudomonadota</taxon>
        <taxon>Gammaproteobacteria</taxon>
        <taxon>Enterobacterales</taxon>
        <taxon>Enterobacteriaceae</taxon>
        <taxon>Citrobacter</taxon>
    </lineage>
</organism>
<dbReference type="GeneID" id="45136711"/>
<gene>
    <name evidence="11" type="primary">flgM</name>
    <name evidence="10" type="ORF">BN1086_02698</name>
    <name evidence="12" type="ORF">EGS84_22040</name>
    <name evidence="11" type="ORF">I5687_08920</name>
    <name evidence="13" type="ORF">NCTC11075_04441</name>
</gene>
<keyword evidence="11" id="KW-0969">Cilium</keyword>
<dbReference type="PATRIC" id="fig|545.11.peg.1131"/>
<dbReference type="EMBL" id="JADVNV010000003">
    <property type="protein sequence ID" value="MBJ9868067.1"/>
    <property type="molecule type" value="Genomic_DNA"/>
</dbReference>
<evidence type="ECO:0000256" key="1">
    <source>
        <dbReference type="ARBA" id="ARBA00005322"/>
    </source>
</evidence>
<reference evidence="13 14" key="4">
    <citation type="submission" date="2018-12" db="EMBL/GenBank/DDBJ databases">
        <authorList>
            <consortium name="Pathogen Informatics"/>
        </authorList>
    </citation>
    <scope>NUCLEOTIDE SEQUENCE [LARGE SCALE GENOMIC DNA]</scope>
    <source>
        <strain evidence="13 14">NCTC11075</strain>
    </source>
</reference>
<keyword evidence="5" id="KW-0805">Transcription regulation</keyword>
<keyword evidence="11" id="KW-0282">Flagellum</keyword>
<evidence type="ECO:0000313" key="14">
    <source>
        <dbReference type="Proteomes" id="UP000270272"/>
    </source>
</evidence>
<dbReference type="GO" id="GO:0045892">
    <property type="term" value="P:negative regulation of DNA-templated transcription"/>
    <property type="evidence" value="ECO:0007669"/>
    <property type="project" value="InterPro"/>
</dbReference>
<evidence type="ECO:0000313" key="12">
    <source>
        <dbReference type="EMBL" id="RSC19436.1"/>
    </source>
</evidence>
<keyword evidence="6" id="KW-0804">Transcription</keyword>
<evidence type="ECO:0000313" key="11">
    <source>
        <dbReference type="EMBL" id="MBJ9868067.1"/>
    </source>
</evidence>
<evidence type="ECO:0000313" key="15">
    <source>
        <dbReference type="Proteomes" id="UP000282299"/>
    </source>
</evidence>
<evidence type="ECO:0000256" key="8">
    <source>
        <dbReference type="ARBA" id="ARBA00030117"/>
    </source>
</evidence>
<dbReference type="GO" id="GO:0044781">
    <property type="term" value="P:bacterial-type flagellum organization"/>
    <property type="evidence" value="ECO:0007669"/>
    <property type="project" value="UniProtKB-KW"/>
</dbReference>
<dbReference type="InterPro" id="IPR007412">
    <property type="entry name" value="FlgM"/>
</dbReference>
<dbReference type="SUPFAM" id="SSF101498">
    <property type="entry name" value="Anti-sigma factor FlgM"/>
    <property type="match status" value="1"/>
</dbReference>
<name>A0A078LKU5_CITKO</name>
<keyword evidence="3" id="KW-0678">Repressor</keyword>
<dbReference type="Proteomes" id="UP000807555">
    <property type="component" value="Unassembled WGS sequence"/>
</dbReference>
<reference evidence="15" key="3">
    <citation type="submission" date="2018-10" db="EMBL/GenBank/DDBJ databases">
        <title>FDA dAtabase for Regulatory Grade micrObial Sequences (FDA-ARGOS): Supporting development and validation of Infectious Disease Dx tests.</title>
        <authorList>
            <person name="Goldberg B."/>
            <person name="Campos J."/>
            <person name="Tallon L."/>
            <person name="Sadzewicz L."/>
            <person name="Zhao X."/>
            <person name="Vavikolanu K."/>
            <person name="Mehta A."/>
            <person name="Aluvathingal J."/>
            <person name="Nadendla S."/>
            <person name="Geyer C."/>
            <person name="Nandy P."/>
            <person name="Yan Y."/>
            <person name="Sichtig H."/>
        </authorList>
    </citation>
    <scope>NUCLEOTIDE SEQUENCE [LARGE SCALE GENOMIC DNA]</scope>
    <source>
        <strain evidence="15">FDAARGOS_526</strain>
    </source>
</reference>
<dbReference type="AlphaFoldDB" id="A0A078LKU5"/>
<dbReference type="EMBL" id="LR134204">
    <property type="protein sequence ID" value="VEB93547.1"/>
    <property type="molecule type" value="Genomic_DNA"/>
</dbReference>
<evidence type="ECO:0000256" key="7">
    <source>
        <dbReference type="ARBA" id="ARBA00024739"/>
    </source>
</evidence>
<dbReference type="InterPro" id="IPR035890">
    <property type="entry name" value="Anti-sigma-28_factor_FlgM_sf"/>
</dbReference>
<dbReference type="EMBL" id="LK931336">
    <property type="protein sequence ID" value="CDZ84543.1"/>
    <property type="molecule type" value="Genomic_DNA"/>
</dbReference>
<accession>A0A078LKU5</accession>
<dbReference type="Proteomes" id="UP000270272">
    <property type="component" value="Chromosome"/>
</dbReference>
<dbReference type="NCBIfam" id="TIGR03824">
    <property type="entry name" value="FlgM_jcvi"/>
    <property type="match status" value="1"/>
</dbReference>
<dbReference type="RefSeq" id="WP_012133704.1">
    <property type="nucleotide sequence ID" value="NZ_ABTEQQ020000001.1"/>
</dbReference>
<reference evidence="10" key="1">
    <citation type="submission" date="2014-06" db="EMBL/GenBank/DDBJ databases">
        <authorList>
            <person name="Urmite Genomes Urmite Genomes"/>
        </authorList>
    </citation>
    <scope>NUCLEOTIDE SEQUENCE</scope>
</reference>
<evidence type="ECO:0000259" key="9">
    <source>
        <dbReference type="Pfam" id="PF04316"/>
    </source>
</evidence>
<keyword evidence="4" id="KW-1005">Bacterial flagellum biogenesis</keyword>
<dbReference type="InterPro" id="IPR031316">
    <property type="entry name" value="FlgM_C"/>
</dbReference>
<comment type="function">
    <text evidence="7">Responsible for the coupling of flagellin expression to flagellar assembly by preventing expression of the flagellin genes when a component of the middle class of proteins is defective. It negatively regulates flagellar genes by inhibiting the activity of FliA by directly binding to FliA.</text>
</comment>
<evidence type="ECO:0000256" key="4">
    <source>
        <dbReference type="ARBA" id="ARBA00022795"/>
    </source>
</evidence>
<proteinExistence type="inferred from homology"/>
<reference evidence="12" key="2">
    <citation type="submission" date="2018-10" db="EMBL/GenBank/DDBJ databases">
        <title>FDA dAtabase for Regulatory Grade micrObial Sequences (FDA-ARGOS): Supporting development and validation of Infectious Disease Dx tests.</title>
        <authorList>
            <person name="Campos J."/>
            <person name="Goldberg B."/>
            <person name="Tallon L.J."/>
            <person name="Sadzewicz L."/>
            <person name="Zhao X."/>
            <person name="Vavikolanu K."/>
            <person name="Mehta A."/>
            <person name="Aluvathingal J."/>
            <person name="Nadendla S."/>
            <person name="Geyer C."/>
            <person name="Nandy P."/>
            <person name="Yan Y."/>
            <person name="Sichtig H."/>
        </authorList>
    </citation>
    <scope>NUCLEOTIDE SEQUENCE</scope>
    <source>
        <strain evidence="12">FDAARGOS_526</strain>
    </source>
</reference>